<feature type="domain" description="C2H2-type" evidence="2">
    <location>
        <begin position="89"/>
        <end position="114"/>
    </location>
</feature>
<reference evidence="3" key="2">
    <citation type="journal article" date="2022" name="Proc. Natl. Acad. Sci. U.S.A.">
        <title>Diploid-dominant life cycles characterize the early evolution of Fungi.</title>
        <authorList>
            <person name="Amses K.R."/>
            <person name="Simmons D.R."/>
            <person name="Longcore J.E."/>
            <person name="Mondo S.J."/>
            <person name="Seto K."/>
            <person name="Jeronimo G.H."/>
            <person name="Bonds A.E."/>
            <person name="Quandt C.A."/>
            <person name="Davis W.J."/>
            <person name="Chang Y."/>
            <person name="Federici B.A."/>
            <person name="Kuo A."/>
            <person name="LaButti K."/>
            <person name="Pangilinan J."/>
            <person name="Andreopoulos W."/>
            <person name="Tritt A."/>
            <person name="Riley R."/>
            <person name="Hundley H."/>
            <person name="Johnson J."/>
            <person name="Lipzen A."/>
            <person name="Barry K."/>
            <person name="Lang B.F."/>
            <person name="Cuomo C.A."/>
            <person name="Buchler N.E."/>
            <person name="Grigoriev I.V."/>
            <person name="Spatafora J.W."/>
            <person name="Stajich J.E."/>
            <person name="James T.Y."/>
        </authorList>
    </citation>
    <scope>NUCLEOTIDE SEQUENCE</scope>
    <source>
        <strain evidence="3">AG</strain>
    </source>
</reference>
<dbReference type="EMBL" id="MU621037">
    <property type="protein sequence ID" value="KAI8574917.1"/>
    <property type="molecule type" value="Genomic_DNA"/>
</dbReference>
<proteinExistence type="predicted"/>
<keyword evidence="4" id="KW-1185">Reference proteome</keyword>
<protein>
    <recommendedName>
        <fullName evidence="2">C2H2-type domain-containing protein</fullName>
    </recommendedName>
</protein>
<feature type="compositionally biased region" description="Polar residues" evidence="1">
    <location>
        <begin position="1"/>
        <end position="19"/>
    </location>
</feature>
<accession>A0AAD5E182</accession>
<dbReference type="Proteomes" id="UP001206595">
    <property type="component" value="Unassembled WGS sequence"/>
</dbReference>
<feature type="domain" description="C2H2-type" evidence="2">
    <location>
        <begin position="44"/>
        <end position="71"/>
    </location>
</feature>
<evidence type="ECO:0000256" key="1">
    <source>
        <dbReference type="SAM" id="MobiDB-lite"/>
    </source>
</evidence>
<name>A0AAD5E182_UMBRA</name>
<comment type="caution">
    <text evidence="3">The sequence shown here is derived from an EMBL/GenBank/DDBJ whole genome shotgun (WGS) entry which is preliminary data.</text>
</comment>
<dbReference type="GeneID" id="75918095"/>
<feature type="region of interest" description="Disordered" evidence="1">
    <location>
        <begin position="1"/>
        <end position="21"/>
    </location>
</feature>
<sequence>MNQDTENPVSNDATASGSSIAAGLIPSTETTTSDKSAPSQVISFTCFVADCRSGKQLKNRKALKRHLRQVHKLDIPADPTGVAIAYGPGDCIFPNCRFPTENAEVYQTHLHNEHYYALEVWEEENVSSSSHNLDEGFFQRFDAAFEKMISEEKWTLTTGKVVEDELYKLGKRCKFEHPCHSWILDTADENYTLEGHFTKEELKEIDAYKPATLPDIPDDVAEYMRTLNATTNELRKQCLNCPWNEPFNRDQDFDVDWVFGTMLMMIREYESGNLETPHHELWYMLRIWCMVDRLFDNVPGMETVRGESASISTAMRKNENRIISSVTKMKRKVMGRRGDLLLQKGVAEYGCAEAGAKYEGLKGSKRMLDSGLKAPKMLKDMMNNLAFMCENEEDRVVNLRTVGYIHSGRIVFVKSLKELHLKVDILH</sequence>
<evidence type="ECO:0000313" key="4">
    <source>
        <dbReference type="Proteomes" id="UP001206595"/>
    </source>
</evidence>
<dbReference type="InterPro" id="IPR013087">
    <property type="entry name" value="Znf_C2H2_type"/>
</dbReference>
<evidence type="ECO:0000313" key="3">
    <source>
        <dbReference type="EMBL" id="KAI8574917.1"/>
    </source>
</evidence>
<dbReference type="SMART" id="SM00355">
    <property type="entry name" value="ZnF_C2H2"/>
    <property type="match status" value="2"/>
</dbReference>
<dbReference type="AlphaFoldDB" id="A0AAD5E182"/>
<reference evidence="3" key="1">
    <citation type="submission" date="2021-06" db="EMBL/GenBank/DDBJ databases">
        <authorList>
            <consortium name="DOE Joint Genome Institute"/>
            <person name="Mondo S.J."/>
            <person name="Amses K.R."/>
            <person name="Simmons D.R."/>
            <person name="Longcore J.E."/>
            <person name="Seto K."/>
            <person name="Alves G.H."/>
            <person name="Bonds A.E."/>
            <person name="Quandt C.A."/>
            <person name="Davis W.J."/>
            <person name="Chang Y."/>
            <person name="Letcher P.M."/>
            <person name="Powell M.J."/>
            <person name="Kuo A."/>
            <person name="Labutti K."/>
            <person name="Pangilinan J."/>
            <person name="Andreopoulos W."/>
            <person name="Tritt A."/>
            <person name="Riley R."/>
            <person name="Hundley H."/>
            <person name="Johnson J."/>
            <person name="Lipzen A."/>
            <person name="Barry K."/>
            <person name="Berbee M.L."/>
            <person name="Buchler N.E."/>
            <person name="Grigoriev I.V."/>
            <person name="Spatafora J.W."/>
            <person name="Stajich J.E."/>
            <person name="James T.Y."/>
        </authorList>
    </citation>
    <scope>NUCLEOTIDE SEQUENCE</scope>
    <source>
        <strain evidence="3">AG</strain>
    </source>
</reference>
<dbReference type="RefSeq" id="XP_051439923.1">
    <property type="nucleotide sequence ID" value="XM_051592753.1"/>
</dbReference>
<organism evidence="3 4">
    <name type="scientific">Umbelopsis ramanniana AG</name>
    <dbReference type="NCBI Taxonomy" id="1314678"/>
    <lineage>
        <taxon>Eukaryota</taxon>
        <taxon>Fungi</taxon>
        <taxon>Fungi incertae sedis</taxon>
        <taxon>Mucoromycota</taxon>
        <taxon>Mucoromycotina</taxon>
        <taxon>Umbelopsidomycetes</taxon>
        <taxon>Umbelopsidales</taxon>
        <taxon>Umbelopsidaceae</taxon>
        <taxon>Umbelopsis</taxon>
    </lineage>
</organism>
<gene>
    <name evidence="3" type="ORF">K450DRAFT_264107</name>
</gene>
<evidence type="ECO:0000259" key="2">
    <source>
        <dbReference type="SMART" id="SM00355"/>
    </source>
</evidence>